<comment type="caution">
    <text evidence="1">The sequence shown here is derived from an EMBL/GenBank/DDBJ whole genome shotgun (WGS) entry which is preliminary data.</text>
</comment>
<reference evidence="1 2" key="1">
    <citation type="submission" date="2019-07" db="EMBL/GenBank/DDBJ databases">
        <title>R&amp;d 2014.</title>
        <authorList>
            <person name="Klenk H.-P."/>
        </authorList>
    </citation>
    <scope>NUCLEOTIDE SEQUENCE [LARGE SCALE GENOMIC DNA]</scope>
    <source>
        <strain evidence="1 2">DSM 43912</strain>
    </source>
</reference>
<protein>
    <submittedName>
        <fullName evidence="1">Uncharacterized protein</fullName>
    </submittedName>
</protein>
<dbReference type="AlphaFoldDB" id="A0A562WQ47"/>
<evidence type="ECO:0000313" key="2">
    <source>
        <dbReference type="Proteomes" id="UP000319728"/>
    </source>
</evidence>
<gene>
    <name evidence="1" type="ORF">JD81_05913</name>
</gene>
<keyword evidence="2" id="KW-1185">Reference proteome</keyword>
<accession>A0A562WQ47</accession>
<name>A0A562WQ47_9ACTN</name>
<evidence type="ECO:0000313" key="1">
    <source>
        <dbReference type="EMBL" id="TWJ32338.1"/>
    </source>
</evidence>
<dbReference type="RefSeq" id="WP_145821631.1">
    <property type="nucleotide sequence ID" value="NZ_AP023438.1"/>
</dbReference>
<proteinExistence type="predicted"/>
<dbReference type="Proteomes" id="UP000319728">
    <property type="component" value="Unassembled WGS sequence"/>
</dbReference>
<dbReference type="OrthoDB" id="3403335at2"/>
<sequence length="136" mass="14574">MTTTIRTPTTAAPATTASATAPAIEVDDRRSITLVPVSHRNRTVGAYIVRDGTARFHPVVDVTRIVAWSLAATAVTTAAVAMAITRRRPSAIGTVTMGHGGWVSLKNQPAPALHAAARGRPWWAHLLRARRLVPER</sequence>
<organism evidence="1 2">
    <name type="scientific">Micromonospora sagamiensis</name>
    <dbReference type="NCBI Taxonomy" id="47875"/>
    <lineage>
        <taxon>Bacteria</taxon>
        <taxon>Bacillati</taxon>
        <taxon>Actinomycetota</taxon>
        <taxon>Actinomycetes</taxon>
        <taxon>Micromonosporales</taxon>
        <taxon>Micromonosporaceae</taxon>
        <taxon>Micromonospora</taxon>
    </lineage>
</organism>
<dbReference type="EMBL" id="VLLP01000001">
    <property type="protein sequence ID" value="TWJ32338.1"/>
    <property type="molecule type" value="Genomic_DNA"/>
</dbReference>